<proteinExistence type="predicted"/>
<dbReference type="Pfam" id="PF12895">
    <property type="entry name" value="ANAPC3"/>
    <property type="match status" value="1"/>
</dbReference>
<evidence type="ECO:0000256" key="1">
    <source>
        <dbReference type="ARBA" id="ARBA00022737"/>
    </source>
</evidence>
<keyword evidence="1" id="KW-0677">Repeat</keyword>
<keyword evidence="5" id="KW-0808">Transferase</keyword>
<gene>
    <name evidence="5" type="ORF">Cop2CBH44_06340</name>
</gene>
<dbReference type="PANTHER" id="PTHR44186:SF1">
    <property type="entry name" value="BARDET-BIEDL SYNDROME 4 PROTEIN"/>
    <property type="match status" value="1"/>
</dbReference>
<name>A0A7G1HUS5_9BACT</name>
<feature type="coiled-coil region" evidence="4">
    <location>
        <begin position="424"/>
        <end position="465"/>
    </location>
</feature>
<evidence type="ECO:0000313" key="5">
    <source>
        <dbReference type="EMBL" id="BCI62281.1"/>
    </source>
</evidence>
<feature type="repeat" description="TPR" evidence="3">
    <location>
        <begin position="27"/>
        <end position="60"/>
    </location>
</feature>
<evidence type="ECO:0000313" key="6">
    <source>
        <dbReference type="Proteomes" id="UP000594042"/>
    </source>
</evidence>
<dbReference type="InterPro" id="IPR011990">
    <property type="entry name" value="TPR-like_helical_dom_sf"/>
</dbReference>
<evidence type="ECO:0000256" key="4">
    <source>
        <dbReference type="SAM" id="Coils"/>
    </source>
</evidence>
<dbReference type="SMART" id="SM00028">
    <property type="entry name" value="TPR"/>
    <property type="match status" value="8"/>
</dbReference>
<dbReference type="SUPFAM" id="SSF48452">
    <property type="entry name" value="TPR-like"/>
    <property type="match status" value="2"/>
</dbReference>
<organism evidence="5 6">
    <name type="scientific">Coprobacter secundus subsp. similis</name>
    <dbReference type="NCBI Taxonomy" id="2751153"/>
    <lineage>
        <taxon>Bacteria</taxon>
        <taxon>Pseudomonadati</taxon>
        <taxon>Bacteroidota</taxon>
        <taxon>Bacteroidia</taxon>
        <taxon>Bacteroidales</taxon>
        <taxon>Barnesiellaceae</taxon>
        <taxon>Coprobacter</taxon>
    </lineage>
</organism>
<dbReference type="Gene3D" id="1.25.40.10">
    <property type="entry name" value="Tetratricopeptide repeat domain"/>
    <property type="match status" value="4"/>
</dbReference>
<feature type="repeat" description="TPR" evidence="3">
    <location>
        <begin position="160"/>
        <end position="193"/>
    </location>
</feature>
<evidence type="ECO:0000256" key="2">
    <source>
        <dbReference type="ARBA" id="ARBA00022803"/>
    </source>
</evidence>
<keyword evidence="2 3" id="KW-0802">TPR repeat</keyword>
<keyword evidence="6" id="KW-1185">Reference proteome</keyword>
<dbReference type="GO" id="GO:0016740">
    <property type="term" value="F:transferase activity"/>
    <property type="evidence" value="ECO:0007669"/>
    <property type="project" value="UniProtKB-KW"/>
</dbReference>
<dbReference type="Proteomes" id="UP000594042">
    <property type="component" value="Chromosome"/>
</dbReference>
<feature type="repeat" description="TPR" evidence="3">
    <location>
        <begin position="296"/>
        <end position="329"/>
    </location>
</feature>
<dbReference type="Pfam" id="PF14559">
    <property type="entry name" value="TPR_19"/>
    <property type="match status" value="1"/>
</dbReference>
<dbReference type="RefSeq" id="WP_200755536.1">
    <property type="nucleotide sequence ID" value="NZ_AP023322.1"/>
</dbReference>
<feature type="repeat" description="TPR" evidence="3">
    <location>
        <begin position="262"/>
        <end position="295"/>
    </location>
</feature>
<dbReference type="KEGG" id="copr:Cop2CBH44_06340"/>
<dbReference type="PROSITE" id="PS50005">
    <property type="entry name" value="TPR"/>
    <property type="match status" value="6"/>
</dbReference>
<protein>
    <submittedName>
        <fullName evidence="5">N-acetyl-glucosamine transferase</fullName>
    </submittedName>
</protein>
<feature type="repeat" description="TPR" evidence="3">
    <location>
        <begin position="330"/>
        <end position="363"/>
    </location>
</feature>
<dbReference type="InterPro" id="IPR019734">
    <property type="entry name" value="TPR_rpt"/>
</dbReference>
<keyword evidence="4" id="KW-0175">Coiled coil</keyword>
<dbReference type="AlphaFoldDB" id="A0A7G1HUS5"/>
<dbReference type="EMBL" id="AP023322">
    <property type="protein sequence ID" value="BCI62281.1"/>
    <property type="molecule type" value="Genomic_DNA"/>
</dbReference>
<accession>A0A7G1HUS5</accession>
<dbReference type="PANTHER" id="PTHR44186">
    <property type="match status" value="1"/>
</dbReference>
<dbReference type="Pfam" id="PF13181">
    <property type="entry name" value="TPR_8"/>
    <property type="match status" value="1"/>
</dbReference>
<sequence>MSEKKGSGLLARYEQMLKEKGNYYFDADEWEEIAYQYELTDRYKDALEAINHGLSIHPGNISLNVKKARYLLDIDAIEEAEKLIYSLPNDSVDAILVRAEIHFIQSRPQKANLLLRNLLNSEEISCDLCFEIMDMYLDFGYFDELVEFVNEADNLLSDGSELLRELALIYEDKQDLNKSIEIYNKLIDRNPYSTVDWFNLAKVYALQKKYEKAIDACDFALTTKDDDENILSFKGYCLYDQGSYREAIDVFLEYAKVADEKSIAYELVAECYVKLEQNGEAIKYLNEALSLSPESSNLYYQLATNYYDMGNTPKTIECLIKTLEIDPEDAEALAFMGEIKVDEKKLDEAKQYLVRAFKIDSSNIDVLTLLGDIATEQEDIEESILYYEKALEINPYDVKLIFKLILAHYNTGNQDKAASLIKHLDESTLKIDDIEEISEENKNELKQTKEMLDKLRNILRKNLDENL</sequence>
<feature type="repeat" description="TPR" evidence="3">
    <location>
        <begin position="364"/>
        <end position="397"/>
    </location>
</feature>
<reference evidence="6" key="1">
    <citation type="submission" date="2020-07" db="EMBL/GenBank/DDBJ databases">
        <title>Complete genome sequencing of Coprobacter sp. strain 2CBH44.</title>
        <authorList>
            <person name="Sakamoto M."/>
            <person name="Murakami T."/>
            <person name="Mori H."/>
        </authorList>
    </citation>
    <scope>NUCLEOTIDE SEQUENCE [LARGE SCALE GENOMIC DNA]</scope>
    <source>
        <strain evidence="6">2CBH44</strain>
    </source>
</reference>
<evidence type="ECO:0000256" key="3">
    <source>
        <dbReference type="PROSITE-ProRule" id="PRU00339"/>
    </source>
</evidence>